<dbReference type="RefSeq" id="WP_377851306.1">
    <property type="nucleotide sequence ID" value="NZ_JBHLZU010000007.1"/>
</dbReference>
<protein>
    <submittedName>
        <fullName evidence="2">Phosphotransferase family protein</fullName>
    </submittedName>
</protein>
<comment type="caution">
    <text evidence="2">The sequence shown here is derived from an EMBL/GenBank/DDBJ whole genome shotgun (WGS) entry which is preliminary data.</text>
</comment>
<accession>A0ABV5ZVV4</accession>
<dbReference type="PANTHER" id="PTHR21310:SF15">
    <property type="entry name" value="AMINOGLYCOSIDE PHOSPHOTRANSFERASE DOMAIN-CONTAINING PROTEIN"/>
    <property type="match status" value="1"/>
</dbReference>
<dbReference type="PANTHER" id="PTHR21310">
    <property type="entry name" value="AMINOGLYCOSIDE PHOSPHOTRANSFERASE-RELATED-RELATED"/>
    <property type="match status" value="1"/>
</dbReference>
<name>A0ABV5ZVV4_9PSEU</name>
<dbReference type="EMBL" id="JBHLZU010000007">
    <property type="protein sequence ID" value="MFB9904144.1"/>
    <property type="molecule type" value="Genomic_DNA"/>
</dbReference>
<dbReference type="InterPro" id="IPR011009">
    <property type="entry name" value="Kinase-like_dom_sf"/>
</dbReference>
<dbReference type="InterPro" id="IPR002575">
    <property type="entry name" value="Aminoglycoside_PTrfase"/>
</dbReference>
<dbReference type="SUPFAM" id="SSF56112">
    <property type="entry name" value="Protein kinase-like (PK-like)"/>
    <property type="match status" value="1"/>
</dbReference>
<dbReference type="Gene3D" id="3.90.1200.10">
    <property type="match status" value="1"/>
</dbReference>
<dbReference type="Pfam" id="PF01636">
    <property type="entry name" value="APH"/>
    <property type="match status" value="1"/>
</dbReference>
<evidence type="ECO:0000313" key="3">
    <source>
        <dbReference type="Proteomes" id="UP001589693"/>
    </source>
</evidence>
<evidence type="ECO:0000313" key="2">
    <source>
        <dbReference type="EMBL" id="MFB9904144.1"/>
    </source>
</evidence>
<proteinExistence type="predicted"/>
<dbReference type="Gene3D" id="3.30.200.20">
    <property type="entry name" value="Phosphorylase Kinase, domain 1"/>
    <property type="match status" value="1"/>
</dbReference>
<organism evidence="2 3">
    <name type="scientific">Allokutzneria oryzae</name>
    <dbReference type="NCBI Taxonomy" id="1378989"/>
    <lineage>
        <taxon>Bacteria</taxon>
        <taxon>Bacillati</taxon>
        <taxon>Actinomycetota</taxon>
        <taxon>Actinomycetes</taxon>
        <taxon>Pseudonocardiales</taxon>
        <taxon>Pseudonocardiaceae</taxon>
        <taxon>Allokutzneria</taxon>
    </lineage>
</organism>
<gene>
    <name evidence="2" type="ORF">ACFFQA_09340</name>
</gene>
<feature type="domain" description="Aminoglycoside phosphotransferase" evidence="1">
    <location>
        <begin position="37"/>
        <end position="281"/>
    </location>
</feature>
<keyword evidence="3" id="KW-1185">Reference proteome</keyword>
<dbReference type="Proteomes" id="UP001589693">
    <property type="component" value="Unassembled WGS sequence"/>
</dbReference>
<evidence type="ECO:0000259" key="1">
    <source>
        <dbReference type="Pfam" id="PF01636"/>
    </source>
</evidence>
<dbReference type="InterPro" id="IPR051678">
    <property type="entry name" value="AGP_Transferase"/>
</dbReference>
<reference evidence="2 3" key="1">
    <citation type="submission" date="2024-09" db="EMBL/GenBank/DDBJ databases">
        <authorList>
            <person name="Sun Q."/>
            <person name="Mori K."/>
        </authorList>
    </citation>
    <scope>NUCLEOTIDE SEQUENCE [LARGE SCALE GENOMIC DNA]</scope>
    <source>
        <strain evidence="2 3">TBRC 7907</strain>
    </source>
</reference>
<sequence length="328" mass="36726">MEAVERESDAFQRPVSVEQIEAMCRRAFGDRTRVARIVEIGVGHYNTTYRIDIEGRDPVILRVAPERAQQAHWDRDVMRNEYAAAPYFAALGTLVPQNLAVDFTHQIIGRDYMFQTLLPGAPASTTLDAYPRSQWPSYYRQLGTITRAVHEVRGDRFGRVAGPGFDTWSEALSDQFRVLAADFDDAGLDSGDVHRVIDAVGTHRAALDEVTEPRLLHGDLWTLNIMLDPDAAEPTITGVLDFDVACWGDPMADWTIHRARQQPGTEVAAFWETYGRPATDAASAVRELFYQARNLVGVQLDIHRRGIDISEVPPIHWDVSDVLARLSG</sequence>